<dbReference type="Gene3D" id="3.20.20.140">
    <property type="entry name" value="Metal-dependent hydrolases"/>
    <property type="match status" value="1"/>
</dbReference>
<evidence type="ECO:0000313" key="2">
    <source>
        <dbReference type="EMBL" id="ART21942.1"/>
    </source>
</evidence>
<evidence type="ECO:0000256" key="1">
    <source>
        <dbReference type="SAM" id="MobiDB-lite"/>
    </source>
</evidence>
<dbReference type="SUPFAM" id="SSF51556">
    <property type="entry name" value="Metallo-dependent hydrolases"/>
    <property type="match status" value="1"/>
</dbReference>
<reference evidence="2 3" key="1">
    <citation type="submission" date="2017-05" db="EMBL/GenBank/DDBJ databases">
        <title>Complete genome sequence of Corynebacterium striatum KC-Na-1 isolated from Neophocaena asiaeorientalis in Korea.</title>
        <authorList>
            <person name="Kim J.H."/>
            <person name="Lee K."/>
        </authorList>
    </citation>
    <scope>NUCLEOTIDE SEQUENCE [LARGE SCALE GENOMIC DNA]</scope>
    <source>
        <strain evidence="2 3">KC-Na-01</strain>
    </source>
</reference>
<evidence type="ECO:0000313" key="3">
    <source>
        <dbReference type="Proteomes" id="UP000250197"/>
    </source>
</evidence>
<name>A0A2Z2J1D8_CORST</name>
<gene>
    <name evidence="2" type="ORF">CBE89_10915</name>
</gene>
<organism evidence="2 3">
    <name type="scientific">Corynebacterium striatum</name>
    <dbReference type="NCBI Taxonomy" id="43770"/>
    <lineage>
        <taxon>Bacteria</taxon>
        <taxon>Bacillati</taxon>
        <taxon>Actinomycetota</taxon>
        <taxon>Actinomycetes</taxon>
        <taxon>Mycobacteriales</taxon>
        <taxon>Corynebacteriaceae</taxon>
        <taxon>Corynebacterium</taxon>
    </lineage>
</organism>
<feature type="region of interest" description="Disordered" evidence="1">
    <location>
        <begin position="283"/>
        <end position="304"/>
    </location>
</feature>
<dbReference type="EMBL" id="CP021252">
    <property type="protein sequence ID" value="ART21942.1"/>
    <property type="molecule type" value="Genomic_DNA"/>
</dbReference>
<sequence>MFLMHDAPLISPENKDSVPELVAQLPKVELDAVFAPQQVPADSAALTAAMTQAVEELASANVVYAEIRFDPQSFDFGAETALEAATAGLEVPGIDARLLLTSAPQAASARRGSKVVGFVLEGETEPQVVADLRANFVPFVVDVRDLEFEAVAAAVQAGATRLAHATQLPDDFTADLDGIQPGTVSAWIRDRHLAATFEPLSFEEFSDHPLPLLQQLGFTCAVTAGSASEGNLNDAFLALNEHFGYGLEEFFDLTVKALENSFSTEEERQHLIETVILPAYEEFSDPEMAGPDTEESLAEETEEN</sequence>
<accession>A0A2Z2J1D8</accession>
<dbReference type="Proteomes" id="UP000250197">
    <property type="component" value="Chromosome"/>
</dbReference>
<dbReference type="AlphaFoldDB" id="A0A2Z2J1D8"/>
<dbReference type="InterPro" id="IPR032466">
    <property type="entry name" value="Metal_Hydrolase"/>
</dbReference>
<proteinExistence type="predicted"/>
<feature type="compositionally biased region" description="Acidic residues" evidence="1">
    <location>
        <begin position="292"/>
        <end position="304"/>
    </location>
</feature>
<protein>
    <submittedName>
        <fullName evidence="2">Adenosine deaminase</fullName>
    </submittedName>
</protein>
<dbReference type="KEGG" id="cstr:CBE89_10915"/>